<keyword evidence="2" id="KW-1185">Reference proteome</keyword>
<proteinExistence type="predicted"/>
<dbReference type="STRING" id="494026.PGLA_07610"/>
<dbReference type="OrthoDB" id="2647132at2"/>
<protein>
    <submittedName>
        <fullName evidence="1">Uncharacterized protein</fullName>
    </submittedName>
</protein>
<comment type="caution">
    <text evidence="1">The sequence shown here is derived from an EMBL/GenBank/DDBJ whole genome shotgun (WGS) entry which is preliminary data.</text>
</comment>
<dbReference type="Proteomes" id="UP000076967">
    <property type="component" value="Unassembled WGS sequence"/>
</dbReference>
<reference evidence="1 2" key="1">
    <citation type="submission" date="2016-03" db="EMBL/GenBank/DDBJ databases">
        <title>Draft genome sequence of Paenibacillus glacialis DSM 22343.</title>
        <authorList>
            <person name="Shin S.-K."/>
            <person name="Yi H."/>
        </authorList>
    </citation>
    <scope>NUCLEOTIDE SEQUENCE [LARGE SCALE GENOMIC DNA]</scope>
    <source>
        <strain evidence="1 2">DSM 22343</strain>
    </source>
</reference>
<gene>
    <name evidence="1" type="ORF">PGLA_07610</name>
</gene>
<dbReference type="AlphaFoldDB" id="A0A168MCK7"/>
<accession>A0A168MCK7</accession>
<evidence type="ECO:0000313" key="1">
    <source>
        <dbReference type="EMBL" id="OAB44512.1"/>
    </source>
</evidence>
<name>A0A168MCK7_9BACL</name>
<organism evidence="1 2">
    <name type="scientific">Paenibacillus glacialis</name>
    <dbReference type="NCBI Taxonomy" id="494026"/>
    <lineage>
        <taxon>Bacteria</taxon>
        <taxon>Bacillati</taxon>
        <taxon>Bacillota</taxon>
        <taxon>Bacilli</taxon>
        <taxon>Bacillales</taxon>
        <taxon>Paenibacillaceae</taxon>
        <taxon>Paenibacillus</taxon>
    </lineage>
</organism>
<sequence>MARLKFDIRANQQGGGVICSFTDGKKRTSETWFGAPPDSINHVGPEYLQNRLPNARNERHYTFIKRRFKEEIGKFKP</sequence>
<dbReference type="RefSeq" id="WP_068531096.1">
    <property type="nucleotide sequence ID" value="NZ_LVJH01000007.1"/>
</dbReference>
<dbReference type="EMBL" id="LVJH01000007">
    <property type="protein sequence ID" value="OAB44512.1"/>
    <property type="molecule type" value="Genomic_DNA"/>
</dbReference>
<evidence type="ECO:0000313" key="2">
    <source>
        <dbReference type="Proteomes" id="UP000076967"/>
    </source>
</evidence>